<feature type="transmembrane region" description="Helical" evidence="1">
    <location>
        <begin position="78"/>
        <end position="101"/>
    </location>
</feature>
<comment type="caution">
    <text evidence="2">The sequence shown here is derived from an EMBL/GenBank/DDBJ whole genome shotgun (WGS) entry which is preliminary data.</text>
</comment>
<gene>
    <name evidence="2" type="ORF">EC844_11188</name>
</gene>
<sequence>MHIIPLLALLASIIILTAWSMFCFSLENDLLQNITSPSAVCLTSLSFGLSAYWLHIYLSVRSPKRIDADARLNDWFSYWLKIMVLSYLICMMIPLICLLSIDLGRRYSQHIYTREHLALLEPQSGFRQLQGFAMQHYGLYLHLADTEHGWALNTLNINAYAPASAYTEAGYCRFSLSPSRIYNLRPRTHPVRQQQWLQLIMAHEMAHCLDRSRDLPLGTAVKLRGQASLSPNTTPVKDIADFIIAEHRAETVRWREAFADLYALGYMQLNFPSQALALTAALKAYRLERQRAEPQHATGCWIEAMSNVPSPSSNTDLVQWADEARSNADCG</sequence>
<evidence type="ECO:0000313" key="2">
    <source>
        <dbReference type="EMBL" id="TCM66798.1"/>
    </source>
</evidence>
<evidence type="ECO:0000313" key="3">
    <source>
        <dbReference type="Proteomes" id="UP000294963"/>
    </source>
</evidence>
<dbReference type="Proteomes" id="UP000294963">
    <property type="component" value="Unassembled WGS sequence"/>
</dbReference>
<keyword evidence="1" id="KW-0472">Membrane</keyword>
<reference evidence="2 3" key="1">
    <citation type="submission" date="2019-03" db="EMBL/GenBank/DDBJ databases">
        <title>Genomic analyses of the natural microbiome of Caenorhabditis elegans.</title>
        <authorList>
            <person name="Samuel B."/>
        </authorList>
    </citation>
    <scope>NUCLEOTIDE SEQUENCE [LARGE SCALE GENOMIC DNA]</scope>
    <source>
        <strain evidence="2 3">JUb89</strain>
    </source>
</reference>
<keyword evidence="1" id="KW-1133">Transmembrane helix</keyword>
<dbReference type="EMBL" id="SLVJ01000011">
    <property type="protein sequence ID" value="TCM66798.1"/>
    <property type="molecule type" value="Genomic_DNA"/>
</dbReference>
<dbReference type="OrthoDB" id="6671769at2"/>
<evidence type="ECO:0000256" key="1">
    <source>
        <dbReference type="SAM" id="Phobius"/>
    </source>
</evidence>
<proteinExistence type="predicted"/>
<name>A0A4V2R111_ACICA</name>
<keyword evidence="3" id="KW-1185">Reference proteome</keyword>
<feature type="transmembrane region" description="Helical" evidence="1">
    <location>
        <begin position="6"/>
        <end position="26"/>
    </location>
</feature>
<keyword evidence="1" id="KW-0812">Transmembrane</keyword>
<dbReference type="AlphaFoldDB" id="A0A4V2R111"/>
<protein>
    <submittedName>
        <fullName evidence="2">Uncharacterized protein</fullName>
    </submittedName>
</protein>
<organism evidence="2 3">
    <name type="scientific">Acinetobacter calcoaceticus</name>
    <dbReference type="NCBI Taxonomy" id="471"/>
    <lineage>
        <taxon>Bacteria</taxon>
        <taxon>Pseudomonadati</taxon>
        <taxon>Pseudomonadota</taxon>
        <taxon>Gammaproteobacteria</taxon>
        <taxon>Moraxellales</taxon>
        <taxon>Moraxellaceae</taxon>
        <taxon>Acinetobacter</taxon>
        <taxon>Acinetobacter calcoaceticus/baumannii complex</taxon>
    </lineage>
</organism>
<feature type="transmembrane region" description="Helical" evidence="1">
    <location>
        <begin position="38"/>
        <end position="58"/>
    </location>
</feature>
<accession>A0A4V2R111</accession>